<evidence type="ECO:0000313" key="2">
    <source>
        <dbReference type="EMBL" id="EHI61853.1"/>
    </source>
</evidence>
<organism evidence="2 3">
    <name type="scientific">Hungatella hathewayi WAL-18680</name>
    <dbReference type="NCBI Taxonomy" id="742737"/>
    <lineage>
        <taxon>Bacteria</taxon>
        <taxon>Bacillati</taxon>
        <taxon>Bacillota</taxon>
        <taxon>Clostridia</taxon>
        <taxon>Lachnospirales</taxon>
        <taxon>Lachnospiraceae</taxon>
        <taxon>Hungatella</taxon>
    </lineage>
</organism>
<dbReference type="RefSeq" id="WP_006778286.1">
    <property type="nucleotide sequence ID" value="NZ_CP040506.1"/>
</dbReference>
<evidence type="ECO:0000313" key="3">
    <source>
        <dbReference type="Proteomes" id="UP000005384"/>
    </source>
</evidence>
<comment type="similarity">
    <text evidence="1">Belongs to the ROK (NagC/XylR) family.</text>
</comment>
<dbReference type="Pfam" id="PF00480">
    <property type="entry name" value="ROK"/>
    <property type="match status" value="1"/>
</dbReference>
<gene>
    <name evidence="2" type="ORF">HMPREF9473_00304</name>
</gene>
<dbReference type="Gene3D" id="3.30.420.40">
    <property type="match status" value="2"/>
</dbReference>
<proteinExistence type="inferred from homology"/>
<dbReference type="PANTHER" id="PTHR18964:SF149">
    <property type="entry name" value="BIFUNCTIONAL UDP-N-ACETYLGLUCOSAMINE 2-EPIMERASE_N-ACETYLMANNOSAMINE KINASE"/>
    <property type="match status" value="1"/>
</dbReference>
<name>G5I9W4_9FIRM</name>
<dbReference type="InterPro" id="IPR000600">
    <property type="entry name" value="ROK"/>
</dbReference>
<dbReference type="PANTHER" id="PTHR18964">
    <property type="entry name" value="ROK (REPRESSOR, ORF, KINASE) FAMILY"/>
    <property type="match status" value="1"/>
</dbReference>
<dbReference type="HOGENOM" id="CLU_036604_0_1_9"/>
<dbReference type="PATRIC" id="fig|742737.3.peg.299"/>
<accession>G5I9W4</accession>
<reference evidence="2 3" key="1">
    <citation type="submission" date="2011-08" db="EMBL/GenBank/DDBJ databases">
        <title>The Genome Sequence of Clostridium hathewayi WAL-18680.</title>
        <authorList>
            <consortium name="The Broad Institute Genome Sequencing Platform"/>
            <person name="Earl A."/>
            <person name="Ward D."/>
            <person name="Feldgarden M."/>
            <person name="Gevers D."/>
            <person name="Finegold S.M."/>
            <person name="Summanen P.H."/>
            <person name="Molitoris D.R."/>
            <person name="Song M."/>
            <person name="Daigneault M."/>
            <person name="Allen-Vercoe E."/>
            <person name="Young S.K."/>
            <person name="Zeng Q."/>
            <person name="Gargeya S."/>
            <person name="Fitzgerald M."/>
            <person name="Haas B."/>
            <person name="Abouelleil A."/>
            <person name="Alvarado L."/>
            <person name="Arachchi H.M."/>
            <person name="Berlin A."/>
            <person name="Brown A."/>
            <person name="Chapman S.B."/>
            <person name="Chen Z."/>
            <person name="Dunbar C."/>
            <person name="Freedman E."/>
            <person name="Gearin G."/>
            <person name="Gellesch M."/>
            <person name="Goldberg J."/>
            <person name="Griggs A."/>
            <person name="Gujja S."/>
            <person name="Heiman D."/>
            <person name="Howarth C."/>
            <person name="Larson L."/>
            <person name="Lui A."/>
            <person name="MacDonald P.J.P."/>
            <person name="Montmayeur A."/>
            <person name="Murphy C."/>
            <person name="Neiman D."/>
            <person name="Pearson M."/>
            <person name="Priest M."/>
            <person name="Roberts A."/>
            <person name="Saif S."/>
            <person name="Shea T."/>
            <person name="Shenoy N."/>
            <person name="Sisk P."/>
            <person name="Stolte C."/>
            <person name="Sykes S."/>
            <person name="Wortman J."/>
            <person name="Nusbaum C."/>
            <person name="Birren B."/>
        </authorList>
    </citation>
    <scope>NUCLEOTIDE SEQUENCE [LARGE SCALE GENOMIC DNA]</scope>
    <source>
        <strain evidence="2 3">WAL-18680</strain>
    </source>
</reference>
<dbReference type="AlphaFoldDB" id="G5I9W4"/>
<dbReference type="EMBL" id="ADLN01000001">
    <property type="protein sequence ID" value="EHI61853.1"/>
    <property type="molecule type" value="Genomic_DNA"/>
</dbReference>
<keyword evidence="3" id="KW-1185">Reference proteome</keyword>
<dbReference type="Proteomes" id="UP000005384">
    <property type="component" value="Unassembled WGS sequence"/>
</dbReference>
<protein>
    <recommendedName>
        <fullName evidence="4">ROK family protein</fullName>
    </recommendedName>
</protein>
<dbReference type="CDD" id="cd24070">
    <property type="entry name" value="ASKHA_NBD_ROK_AlsK"/>
    <property type="match status" value="1"/>
</dbReference>
<dbReference type="SUPFAM" id="SSF53067">
    <property type="entry name" value="Actin-like ATPase domain"/>
    <property type="match status" value="1"/>
</dbReference>
<evidence type="ECO:0008006" key="4">
    <source>
        <dbReference type="Google" id="ProtNLM"/>
    </source>
</evidence>
<dbReference type="OrthoDB" id="9810372at2"/>
<dbReference type="InterPro" id="IPR043129">
    <property type="entry name" value="ATPase_NBD"/>
</dbReference>
<comment type="caution">
    <text evidence="2">The sequence shown here is derived from an EMBL/GenBank/DDBJ whole genome shotgun (WGS) entry which is preliminary data.</text>
</comment>
<sequence>MMKDVTIGIDIGGTHFRIGTVAVDGSLSGFEKISSGKFGGVDGVSVLVDEVRGYMERWKPDGNVKAVTIGIPGTVSRDKTTVFSAPYVPSFTGFDLKHRLEDAWGIPVFIERDANILMFGDMFFHREDICFESDGMLVGLYYGSAVANAFYFRGQFYDGKNGVAGEIAHNPIRGLEERCVCGNIGCQCLRCGGKYLERLAAERYPDTAFEQLFLAHGQEAPVREFVKDMAVPVIEIANILDPELIFIAGGVTDMAGFPWGLLEQYIRENTRHPMPADSLRFIFTTHSRESGVLGAGLYGAYRLGLVEL</sequence>
<evidence type="ECO:0000256" key="1">
    <source>
        <dbReference type="ARBA" id="ARBA00006479"/>
    </source>
</evidence>